<accession>A0A2P7QVV9</accession>
<evidence type="ECO:0000313" key="3">
    <source>
        <dbReference type="Proteomes" id="UP000241167"/>
    </source>
</evidence>
<name>A0A2P7QVV9_9SPHN</name>
<gene>
    <name evidence="2" type="ORF">C7I55_07610</name>
</gene>
<feature type="compositionally biased region" description="Basic residues" evidence="1">
    <location>
        <begin position="14"/>
        <end position="24"/>
    </location>
</feature>
<organism evidence="2 3">
    <name type="scientific">Allosphingosinicella deserti</name>
    <dbReference type="NCBI Taxonomy" id="2116704"/>
    <lineage>
        <taxon>Bacteria</taxon>
        <taxon>Pseudomonadati</taxon>
        <taxon>Pseudomonadota</taxon>
        <taxon>Alphaproteobacteria</taxon>
        <taxon>Sphingomonadales</taxon>
        <taxon>Sphingomonadaceae</taxon>
        <taxon>Allosphingosinicella</taxon>
    </lineage>
</organism>
<keyword evidence="3" id="KW-1185">Reference proteome</keyword>
<feature type="region of interest" description="Disordered" evidence="1">
    <location>
        <begin position="1"/>
        <end position="107"/>
    </location>
</feature>
<evidence type="ECO:0000313" key="2">
    <source>
        <dbReference type="EMBL" id="PSJ42096.1"/>
    </source>
</evidence>
<comment type="caution">
    <text evidence="2">The sequence shown here is derived from an EMBL/GenBank/DDBJ whole genome shotgun (WGS) entry which is preliminary data.</text>
</comment>
<feature type="compositionally biased region" description="Basic and acidic residues" evidence="1">
    <location>
        <begin position="91"/>
        <end position="100"/>
    </location>
</feature>
<dbReference type="EMBL" id="PXYI01000002">
    <property type="protein sequence ID" value="PSJ42096.1"/>
    <property type="molecule type" value="Genomic_DNA"/>
</dbReference>
<reference evidence="2 3" key="1">
    <citation type="submission" date="2018-03" db="EMBL/GenBank/DDBJ databases">
        <title>The draft genome of Sphingosinicella sp. GL-C-18.</title>
        <authorList>
            <person name="Liu L."/>
            <person name="Li L."/>
            <person name="Liang L."/>
            <person name="Zhang X."/>
            <person name="Wang T."/>
        </authorList>
    </citation>
    <scope>NUCLEOTIDE SEQUENCE [LARGE SCALE GENOMIC DNA]</scope>
    <source>
        <strain evidence="2 3">GL-C-18</strain>
    </source>
</reference>
<proteinExistence type="predicted"/>
<dbReference type="AlphaFoldDB" id="A0A2P7QVV9"/>
<sequence>MAARLAGHSPSRDRARRCHGRRRPERVGRADRRGGRRQAGSGLGPGTAQRQPSGGRLDRALRGPPPARDRRHFTSRHHGHPSSPRSRRRREWADDREAGRLSRHGNW</sequence>
<dbReference type="Proteomes" id="UP000241167">
    <property type="component" value="Unassembled WGS sequence"/>
</dbReference>
<evidence type="ECO:0000256" key="1">
    <source>
        <dbReference type="SAM" id="MobiDB-lite"/>
    </source>
</evidence>
<protein>
    <submittedName>
        <fullName evidence="2">Uncharacterized protein</fullName>
    </submittedName>
</protein>
<feature type="compositionally biased region" description="Basic residues" evidence="1">
    <location>
        <begin position="69"/>
        <end position="90"/>
    </location>
</feature>